<feature type="transmembrane region" description="Helical" evidence="3">
    <location>
        <begin position="7"/>
        <end position="26"/>
    </location>
</feature>
<keyword evidence="3" id="KW-1133">Transmembrane helix</keyword>
<evidence type="ECO:0000256" key="3">
    <source>
        <dbReference type="SAM" id="Phobius"/>
    </source>
</evidence>
<dbReference type="InterPro" id="IPR051201">
    <property type="entry name" value="Chloro_Bact_Ser_Proteases"/>
</dbReference>
<evidence type="ECO:0000259" key="4">
    <source>
        <dbReference type="Pfam" id="PF13180"/>
    </source>
</evidence>
<dbReference type="AlphaFoldDB" id="A0A7S8IEI1"/>
<proteinExistence type="predicted"/>
<evidence type="ECO:0000313" key="5">
    <source>
        <dbReference type="EMBL" id="QPC82602.1"/>
    </source>
</evidence>
<keyword evidence="6" id="KW-1185">Reference proteome</keyword>
<dbReference type="GO" id="GO:0004252">
    <property type="term" value="F:serine-type endopeptidase activity"/>
    <property type="evidence" value="ECO:0007669"/>
    <property type="project" value="InterPro"/>
</dbReference>
<sequence>MSKFSRISRIVSFGIVMLITGIWLGSSLQIGNAGSPKDTATAFQAITLGSDTLQENERVFGEIYARVSPSVVAITVAEESDGGTSYDVGTGSGFIVDTQGHIVTNLHVVNGADRIEISMFDGTITRAEFVGGDEDSDLAVIKINVQPERLRPVTLANSDQVQIGQTVLAIGNPFANDWTLTSGIISAVNRSISGLNNYRIGGVIQTDAAINPGNSGGPLLNLRGEVIGVNSQIYSQTRSNSGIGFAAPSNLVSRVMNELIAEGSVSYSYIGIVQRDIDLDLIEALGLPNNIQGVAVRQAVAGFPAALGGLQTMTSNSIDIITAVDGVPMTNFDELIGYLAINTVPGQTISLTVYRGGDVLTMPVTLSERPGR</sequence>
<dbReference type="PRINTS" id="PR00834">
    <property type="entry name" value="PROTEASES2C"/>
</dbReference>
<dbReference type="InterPro" id="IPR001478">
    <property type="entry name" value="PDZ"/>
</dbReference>
<dbReference type="Pfam" id="PF13365">
    <property type="entry name" value="Trypsin_2"/>
    <property type="match status" value="1"/>
</dbReference>
<evidence type="ECO:0000256" key="2">
    <source>
        <dbReference type="ARBA" id="ARBA00022801"/>
    </source>
</evidence>
<dbReference type="InterPro" id="IPR009003">
    <property type="entry name" value="Peptidase_S1_PA"/>
</dbReference>
<dbReference type="Gene3D" id="2.30.42.10">
    <property type="match status" value="1"/>
</dbReference>
<protein>
    <submittedName>
        <fullName evidence="5">Trypsin-like peptidase domain-containing protein</fullName>
    </submittedName>
</protein>
<dbReference type="GO" id="GO:0006508">
    <property type="term" value="P:proteolysis"/>
    <property type="evidence" value="ECO:0007669"/>
    <property type="project" value="UniProtKB-KW"/>
</dbReference>
<feature type="domain" description="PDZ" evidence="4">
    <location>
        <begin position="279"/>
        <end position="366"/>
    </location>
</feature>
<dbReference type="InterPro" id="IPR001940">
    <property type="entry name" value="Peptidase_S1C"/>
</dbReference>
<keyword evidence="1" id="KW-0645">Protease</keyword>
<dbReference type="PANTHER" id="PTHR43343">
    <property type="entry name" value="PEPTIDASE S12"/>
    <property type="match status" value="1"/>
</dbReference>
<dbReference type="SUPFAM" id="SSF50494">
    <property type="entry name" value="Trypsin-like serine proteases"/>
    <property type="match status" value="1"/>
</dbReference>
<keyword evidence="3" id="KW-0812">Transmembrane</keyword>
<dbReference type="RefSeq" id="WP_195170671.1">
    <property type="nucleotide sequence ID" value="NZ_CP062983.1"/>
</dbReference>
<dbReference type="PANTHER" id="PTHR43343:SF3">
    <property type="entry name" value="PROTEASE DO-LIKE 8, CHLOROPLASTIC"/>
    <property type="match status" value="1"/>
</dbReference>
<dbReference type="Pfam" id="PF13180">
    <property type="entry name" value="PDZ_2"/>
    <property type="match status" value="1"/>
</dbReference>
<dbReference type="InterPro" id="IPR036034">
    <property type="entry name" value="PDZ_sf"/>
</dbReference>
<dbReference type="SUPFAM" id="SSF50156">
    <property type="entry name" value="PDZ domain-like"/>
    <property type="match status" value="1"/>
</dbReference>
<dbReference type="EMBL" id="CP062983">
    <property type="protein sequence ID" value="QPC82602.1"/>
    <property type="molecule type" value="Genomic_DNA"/>
</dbReference>
<dbReference type="Gene3D" id="2.40.10.120">
    <property type="match status" value="1"/>
</dbReference>
<accession>A0A7S8IEI1</accession>
<organism evidence="5 6">
    <name type="scientific">Phototrophicus methaneseepsis</name>
    <dbReference type="NCBI Taxonomy" id="2710758"/>
    <lineage>
        <taxon>Bacteria</taxon>
        <taxon>Bacillati</taxon>
        <taxon>Chloroflexota</taxon>
        <taxon>Candidatus Thermofontia</taxon>
        <taxon>Phototrophicales</taxon>
        <taxon>Phototrophicaceae</taxon>
        <taxon>Phototrophicus</taxon>
    </lineage>
</organism>
<gene>
    <name evidence="5" type="ORF">G4Y79_23420</name>
</gene>
<keyword evidence="2" id="KW-0378">Hydrolase</keyword>
<keyword evidence="3" id="KW-0472">Membrane</keyword>
<name>A0A7S8IEI1_9CHLR</name>
<dbReference type="KEGG" id="pmet:G4Y79_23420"/>
<evidence type="ECO:0000256" key="1">
    <source>
        <dbReference type="ARBA" id="ARBA00022670"/>
    </source>
</evidence>
<evidence type="ECO:0000313" key="6">
    <source>
        <dbReference type="Proteomes" id="UP000594468"/>
    </source>
</evidence>
<reference evidence="5 6" key="1">
    <citation type="submission" date="2020-02" db="EMBL/GenBank/DDBJ databases">
        <authorList>
            <person name="Zheng R.K."/>
            <person name="Sun C.M."/>
        </authorList>
    </citation>
    <scope>NUCLEOTIDE SEQUENCE [LARGE SCALE GENOMIC DNA]</scope>
    <source>
        <strain evidence="6">rifampicinis</strain>
    </source>
</reference>
<dbReference type="Proteomes" id="UP000594468">
    <property type="component" value="Chromosome"/>
</dbReference>